<organism evidence="1">
    <name type="scientific">Arundo donax</name>
    <name type="common">Giant reed</name>
    <name type="synonym">Donax arundinaceus</name>
    <dbReference type="NCBI Taxonomy" id="35708"/>
    <lineage>
        <taxon>Eukaryota</taxon>
        <taxon>Viridiplantae</taxon>
        <taxon>Streptophyta</taxon>
        <taxon>Embryophyta</taxon>
        <taxon>Tracheophyta</taxon>
        <taxon>Spermatophyta</taxon>
        <taxon>Magnoliopsida</taxon>
        <taxon>Liliopsida</taxon>
        <taxon>Poales</taxon>
        <taxon>Poaceae</taxon>
        <taxon>PACMAD clade</taxon>
        <taxon>Arundinoideae</taxon>
        <taxon>Arundineae</taxon>
        <taxon>Arundo</taxon>
    </lineage>
</organism>
<proteinExistence type="predicted"/>
<reference evidence="1" key="2">
    <citation type="journal article" date="2015" name="Data Brief">
        <title>Shoot transcriptome of the giant reed, Arundo donax.</title>
        <authorList>
            <person name="Barrero R.A."/>
            <person name="Guerrero F.D."/>
            <person name="Moolhuijzen P."/>
            <person name="Goolsby J.A."/>
            <person name="Tidwell J."/>
            <person name="Bellgard S.E."/>
            <person name="Bellgard M.I."/>
        </authorList>
    </citation>
    <scope>NUCLEOTIDE SEQUENCE</scope>
    <source>
        <tissue evidence="1">Shoot tissue taken approximately 20 cm above the soil surface</tissue>
    </source>
</reference>
<accession>A0A0A8YZ05</accession>
<dbReference type="AlphaFoldDB" id="A0A0A8YZ05"/>
<protein>
    <submittedName>
        <fullName evidence="1">Uncharacterized protein</fullName>
    </submittedName>
</protein>
<dbReference type="EMBL" id="GBRH01268190">
    <property type="protein sequence ID" value="JAD29705.1"/>
    <property type="molecule type" value="Transcribed_RNA"/>
</dbReference>
<evidence type="ECO:0000313" key="1">
    <source>
        <dbReference type="EMBL" id="JAD29705.1"/>
    </source>
</evidence>
<name>A0A0A8YZ05_ARUDO</name>
<sequence>MHDKLNDKLNLCIYNLGFFYWCNLGCCEVISLYLL</sequence>
<reference evidence="1" key="1">
    <citation type="submission" date="2014-09" db="EMBL/GenBank/DDBJ databases">
        <authorList>
            <person name="Magalhaes I.L.F."/>
            <person name="Oliveira U."/>
            <person name="Santos F.R."/>
            <person name="Vidigal T.H.D.A."/>
            <person name="Brescovit A.D."/>
            <person name="Santos A.J."/>
        </authorList>
    </citation>
    <scope>NUCLEOTIDE SEQUENCE</scope>
    <source>
        <tissue evidence="1">Shoot tissue taken approximately 20 cm above the soil surface</tissue>
    </source>
</reference>